<dbReference type="GO" id="GO:0006351">
    <property type="term" value="P:DNA-templated transcription"/>
    <property type="evidence" value="ECO:0007669"/>
    <property type="project" value="TreeGrafter"/>
</dbReference>
<dbReference type="Proteomes" id="UP000186736">
    <property type="component" value="Unassembled WGS sequence"/>
</dbReference>
<dbReference type="GO" id="GO:0003700">
    <property type="term" value="F:DNA-binding transcription factor activity"/>
    <property type="evidence" value="ECO:0007669"/>
    <property type="project" value="InterPro"/>
</dbReference>
<dbReference type="PANTHER" id="PTHR30537">
    <property type="entry name" value="HTH-TYPE TRANSCRIPTIONAL REGULATOR"/>
    <property type="match status" value="1"/>
</dbReference>
<dbReference type="Gene3D" id="3.40.190.290">
    <property type="match status" value="1"/>
</dbReference>
<dbReference type="Pfam" id="PF03466">
    <property type="entry name" value="LysR_substrate"/>
    <property type="match status" value="1"/>
</dbReference>
<dbReference type="AlphaFoldDB" id="A0A1Q9QZ40"/>
<evidence type="ECO:0000313" key="7">
    <source>
        <dbReference type="Proteomes" id="UP000186736"/>
    </source>
</evidence>
<dbReference type="InterPro" id="IPR058163">
    <property type="entry name" value="LysR-type_TF_proteobact-type"/>
</dbReference>
<dbReference type="RefSeq" id="WP_075805522.1">
    <property type="nucleotide sequence ID" value="NZ_MKZO01000047.1"/>
</dbReference>
<evidence type="ECO:0000256" key="3">
    <source>
        <dbReference type="ARBA" id="ARBA00023125"/>
    </source>
</evidence>
<keyword evidence="2" id="KW-0805">Transcription regulation</keyword>
<dbReference type="PANTHER" id="PTHR30537:SF5">
    <property type="entry name" value="HTH-TYPE TRANSCRIPTIONAL ACTIVATOR TTDR-RELATED"/>
    <property type="match status" value="1"/>
</dbReference>
<feature type="domain" description="HTH lysR-type" evidence="5">
    <location>
        <begin position="1"/>
        <end position="58"/>
    </location>
</feature>
<dbReference type="CDD" id="cd08422">
    <property type="entry name" value="PBP2_CrgA_like"/>
    <property type="match status" value="1"/>
</dbReference>
<dbReference type="FunFam" id="3.40.190.290:FF:000001">
    <property type="entry name" value="Transcriptional regulator, LysR family"/>
    <property type="match status" value="1"/>
</dbReference>
<evidence type="ECO:0000313" key="6">
    <source>
        <dbReference type="EMBL" id="OLS60413.1"/>
    </source>
</evidence>
<evidence type="ECO:0000256" key="2">
    <source>
        <dbReference type="ARBA" id="ARBA00023015"/>
    </source>
</evidence>
<sequence>MLVADLRIFLSVAGAGSFSAAARQLDVAPMQVSRRLAALEEELGVRLFHRTTRSVAPTAEGEALLPYARTMIDAEESALRELGPSSAGVSGTLRLTTPSVFGQSVVLNLLPKLLAEHPGLRVDLEVSDRLVDIVAGGFDLALRVAPLADSELVARKVAPNPRVLCAAPAYLKHRGHPKHLADLDAHDCIQLQAVARWPFVIDGQVQRRRMHGRVSTSSVDAVRSAAVAGLGIAMLAYWDVVQQLRDGSLVEIKLEDAEMEALSVWAVTPTRRYVPARVRIFLDALETEMNALQAASP</sequence>
<dbReference type="FunFam" id="1.10.10.10:FF:000001">
    <property type="entry name" value="LysR family transcriptional regulator"/>
    <property type="match status" value="1"/>
</dbReference>
<reference evidence="6 7" key="1">
    <citation type="submission" date="2016-10" db="EMBL/GenBank/DDBJ databases">
        <title>Genome Sequence of Pseudomonas putida GM4FR.</title>
        <authorList>
            <person name="Poehlein A."/>
            <person name="Wemheuer F."/>
            <person name="Hollensteiner J."/>
            <person name="Wemheuer B."/>
        </authorList>
    </citation>
    <scope>NUCLEOTIDE SEQUENCE [LARGE SCALE GENOMIC DNA]</scope>
    <source>
        <strain evidence="6 7">GM4FR</strain>
    </source>
</reference>
<organism evidence="6 7">
    <name type="scientific">Pseudomonas putida</name>
    <name type="common">Arthrobacter siderocapsulatus</name>
    <dbReference type="NCBI Taxonomy" id="303"/>
    <lineage>
        <taxon>Bacteria</taxon>
        <taxon>Pseudomonadati</taxon>
        <taxon>Pseudomonadota</taxon>
        <taxon>Gammaproteobacteria</taxon>
        <taxon>Pseudomonadales</taxon>
        <taxon>Pseudomonadaceae</taxon>
        <taxon>Pseudomonas</taxon>
    </lineage>
</organism>
<dbReference type="OrthoDB" id="8885940at2"/>
<dbReference type="InterPro" id="IPR000847">
    <property type="entry name" value="LysR_HTH_N"/>
</dbReference>
<proteinExistence type="inferred from homology"/>
<gene>
    <name evidence="6" type="primary">dmlR_24</name>
    <name evidence="6" type="ORF">PSEMO_48240</name>
</gene>
<comment type="similarity">
    <text evidence="1">Belongs to the LysR transcriptional regulatory family.</text>
</comment>
<evidence type="ECO:0000256" key="1">
    <source>
        <dbReference type="ARBA" id="ARBA00009437"/>
    </source>
</evidence>
<keyword evidence="4" id="KW-0804">Transcription</keyword>
<dbReference type="SUPFAM" id="SSF53850">
    <property type="entry name" value="Periplasmic binding protein-like II"/>
    <property type="match status" value="1"/>
</dbReference>
<dbReference type="PROSITE" id="PS50931">
    <property type="entry name" value="HTH_LYSR"/>
    <property type="match status" value="1"/>
</dbReference>
<dbReference type="EMBL" id="MKZO01000047">
    <property type="protein sequence ID" value="OLS60413.1"/>
    <property type="molecule type" value="Genomic_DNA"/>
</dbReference>
<dbReference type="InterPro" id="IPR036390">
    <property type="entry name" value="WH_DNA-bd_sf"/>
</dbReference>
<keyword evidence="3" id="KW-0238">DNA-binding</keyword>
<evidence type="ECO:0000259" key="5">
    <source>
        <dbReference type="PROSITE" id="PS50931"/>
    </source>
</evidence>
<name>A0A1Q9QZ40_PSEPU</name>
<dbReference type="InterPro" id="IPR005119">
    <property type="entry name" value="LysR_subst-bd"/>
</dbReference>
<dbReference type="Gene3D" id="1.10.10.10">
    <property type="entry name" value="Winged helix-like DNA-binding domain superfamily/Winged helix DNA-binding domain"/>
    <property type="match status" value="1"/>
</dbReference>
<dbReference type="InterPro" id="IPR036388">
    <property type="entry name" value="WH-like_DNA-bd_sf"/>
</dbReference>
<dbReference type="Pfam" id="PF00126">
    <property type="entry name" value="HTH_1"/>
    <property type="match status" value="1"/>
</dbReference>
<protein>
    <submittedName>
        <fullName evidence="6">HTH-type transcriptional regulator DmlR</fullName>
    </submittedName>
</protein>
<accession>A0A1Q9QZ40</accession>
<evidence type="ECO:0000256" key="4">
    <source>
        <dbReference type="ARBA" id="ARBA00023163"/>
    </source>
</evidence>
<dbReference type="GO" id="GO:0043565">
    <property type="term" value="F:sequence-specific DNA binding"/>
    <property type="evidence" value="ECO:0007669"/>
    <property type="project" value="TreeGrafter"/>
</dbReference>
<comment type="caution">
    <text evidence="6">The sequence shown here is derived from an EMBL/GenBank/DDBJ whole genome shotgun (WGS) entry which is preliminary data.</text>
</comment>
<dbReference type="SUPFAM" id="SSF46785">
    <property type="entry name" value="Winged helix' DNA-binding domain"/>
    <property type="match status" value="1"/>
</dbReference>